<keyword evidence="3" id="KW-1185">Reference proteome</keyword>
<dbReference type="InterPro" id="IPR004274">
    <property type="entry name" value="FCP1_dom"/>
</dbReference>
<sequence>MVSRIIKKTPTKSIKDCRSRRRKRSPLKNNVAAASSLVIASINKSIFTCQRRLIKIFSKLTRISNTPNRRKGYQVLKNKAEEDASDGPRKTLVFGNHLPPLELPEKRTIFLDLDETLVHSQSGLPPKKYDFIVRPTIDGEVMNFYVLKRPGVDELLEKLGEKFEIVVFTAGLREYASLVLDRLDKKGMISHRLYRDSCKEIDGRFVKDLSDLGRDLKRVVIVDDNPNAYFLQPENAIPMPPFIDDLADGELENLIEFFEGCDSFKDMRDAVKQYQAKGSYKQLEI</sequence>
<accession>A0AA38ZKS3</accession>
<dbReference type="InterPro" id="IPR011948">
    <property type="entry name" value="Dullard_phosphatase"/>
</dbReference>
<feature type="domain" description="FCP1 homology" evidence="1">
    <location>
        <begin position="102"/>
        <end position="261"/>
    </location>
</feature>
<dbReference type="InterPro" id="IPR036412">
    <property type="entry name" value="HAD-like_sf"/>
</dbReference>
<comment type="caution">
    <text evidence="2">The sequence shown here is derived from an EMBL/GenBank/DDBJ whole genome shotgun (WGS) entry which is preliminary data.</text>
</comment>
<dbReference type="NCBIfam" id="TIGR02251">
    <property type="entry name" value="HIF-SF_euk"/>
    <property type="match status" value="1"/>
</dbReference>
<proteinExistence type="predicted"/>
<dbReference type="SMART" id="SM00577">
    <property type="entry name" value="CPDc"/>
    <property type="match status" value="1"/>
</dbReference>
<dbReference type="InterPro" id="IPR050365">
    <property type="entry name" value="TIM50"/>
</dbReference>
<dbReference type="AlphaFoldDB" id="A0AA38ZKS3"/>
<reference evidence="2 3" key="1">
    <citation type="journal article" date="2023" name="BMC Biotechnol.">
        <title>Vitis rotundifolia cv Carlos genome sequencing.</title>
        <authorList>
            <person name="Huff M."/>
            <person name="Hulse-Kemp A."/>
            <person name="Scheffler B."/>
            <person name="Youngblood R."/>
            <person name="Simpson S."/>
            <person name="Babiker E."/>
            <person name="Staton M."/>
        </authorList>
    </citation>
    <scope>NUCLEOTIDE SEQUENCE [LARGE SCALE GENOMIC DNA]</scope>
    <source>
        <tissue evidence="2">Leaf</tissue>
    </source>
</reference>
<dbReference type="Proteomes" id="UP001168098">
    <property type="component" value="Unassembled WGS sequence"/>
</dbReference>
<protein>
    <recommendedName>
        <fullName evidence="1">FCP1 homology domain-containing protein</fullName>
    </recommendedName>
</protein>
<dbReference type="Gene3D" id="3.40.50.1000">
    <property type="entry name" value="HAD superfamily/HAD-like"/>
    <property type="match status" value="1"/>
</dbReference>
<gene>
    <name evidence="2" type="ORF">PVL29_013097</name>
</gene>
<dbReference type="FunFam" id="3.40.50.1000:FF:000093">
    <property type="entry name" value="NLI interacting factor-like phosphatase family protein"/>
    <property type="match status" value="1"/>
</dbReference>
<dbReference type="CDD" id="cd07521">
    <property type="entry name" value="HAD_FCP1-like"/>
    <property type="match status" value="1"/>
</dbReference>
<dbReference type="GO" id="GO:0016791">
    <property type="term" value="F:phosphatase activity"/>
    <property type="evidence" value="ECO:0007669"/>
    <property type="project" value="InterPro"/>
</dbReference>
<dbReference type="PANTHER" id="PTHR12210">
    <property type="entry name" value="DULLARD PROTEIN PHOSPHATASE"/>
    <property type="match status" value="1"/>
</dbReference>
<organism evidence="2 3">
    <name type="scientific">Vitis rotundifolia</name>
    <name type="common">Muscadine grape</name>
    <dbReference type="NCBI Taxonomy" id="103349"/>
    <lineage>
        <taxon>Eukaryota</taxon>
        <taxon>Viridiplantae</taxon>
        <taxon>Streptophyta</taxon>
        <taxon>Embryophyta</taxon>
        <taxon>Tracheophyta</taxon>
        <taxon>Spermatophyta</taxon>
        <taxon>Magnoliopsida</taxon>
        <taxon>eudicotyledons</taxon>
        <taxon>Gunneridae</taxon>
        <taxon>Pentapetalae</taxon>
        <taxon>rosids</taxon>
        <taxon>Vitales</taxon>
        <taxon>Vitaceae</taxon>
        <taxon>Viteae</taxon>
        <taxon>Vitis</taxon>
    </lineage>
</organism>
<dbReference type="PROSITE" id="PS50969">
    <property type="entry name" value="FCP1"/>
    <property type="match status" value="1"/>
</dbReference>
<name>A0AA38ZKS3_VITRO</name>
<dbReference type="SUPFAM" id="SSF56784">
    <property type="entry name" value="HAD-like"/>
    <property type="match status" value="1"/>
</dbReference>
<dbReference type="EMBL" id="JARBHA010000010">
    <property type="protein sequence ID" value="KAJ9690767.1"/>
    <property type="molecule type" value="Genomic_DNA"/>
</dbReference>
<evidence type="ECO:0000259" key="1">
    <source>
        <dbReference type="PROSITE" id="PS50969"/>
    </source>
</evidence>
<evidence type="ECO:0000313" key="3">
    <source>
        <dbReference type="Proteomes" id="UP001168098"/>
    </source>
</evidence>
<dbReference type="InterPro" id="IPR023214">
    <property type="entry name" value="HAD_sf"/>
</dbReference>
<dbReference type="Pfam" id="PF03031">
    <property type="entry name" value="NIF"/>
    <property type="match status" value="1"/>
</dbReference>
<evidence type="ECO:0000313" key="2">
    <source>
        <dbReference type="EMBL" id="KAJ9690767.1"/>
    </source>
</evidence>